<gene>
    <name evidence="1" type="ORF">Q3M24_06955</name>
</gene>
<dbReference type="KEGG" id="eaj:Q3M24_06955"/>
<reference evidence="1" key="1">
    <citation type="journal article" date="2024" name="Syst. Appl. Microbiol.">
        <title>First single-strain enrichments of Electrothrix cable bacteria, description of E. aestuarii sp. nov. and E. rattekaaiensis sp. nov., and proposal of a cable bacteria taxonomy following the rules of the SeqCode.</title>
        <authorList>
            <person name="Plum-Jensen L.E."/>
            <person name="Schramm A."/>
            <person name="Marshall I.P.G."/>
        </authorList>
    </citation>
    <scope>NUCLEOTIDE SEQUENCE</scope>
    <source>
        <strain evidence="1">Rat1</strain>
    </source>
</reference>
<sequence length="79" mass="9288">MECINSIIRPYLNTSRGQVNQNMLNLIAFYHNNRRYRAGKRANKTPMEILTGKKQDKDWTELLFDLLEEKDPHFFSAAA</sequence>
<reference evidence="1" key="2">
    <citation type="submission" date="2024-06" db="EMBL/GenBank/DDBJ databases">
        <authorList>
            <person name="Plum-Jensen L.E."/>
            <person name="Schramm A."/>
            <person name="Marshall I.P.G."/>
        </authorList>
    </citation>
    <scope>NUCLEOTIDE SEQUENCE</scope>
    <source>
        <strain evidence="1">Rat1</strain>
    </source>
</reference>
<name>A0AAU8M056_9BACT</name>
<evidence type="ECO:0000313" key="1">
    <source>
        <dbReference type="EMBL" id="XCN74479.1"/>
    </source>
</evidence>
<dbReference type="AlphaFoldDB" id="A0AAU8M056"/>
<organism evidence="1">
    <name type="scientific">Candidatus Electrothrix aestuarii</name>
    <dbReference type="NCBI Taxonomy" id="3062594"/>
    <lineage>
        <taxon>Bacteria</taxon>
        <taxon>Pseudomonadati</taxon>
        <taxon>Thermodesulfobacteriota</taxon>
        <taxon>Desulfobulbia</taxon>
        <taxon>Desulfobulbales</taxon>
        <taxon>Desulfobulbaceae</taxon>
        <taxon>Candidatus Electrothrix</taxon>
    </lineage>
</organism>
<dbReference type="EMBL" id="CP159373">
    <property type="protein sequence ID" value="XCN74479.1"/>
    <property type="molecule type" value="Genomic_DNA"/>
</dbReference>
<accession>A0AAU8M056</accession>
<protein>
    <recommendedName>
        <fullName evidence="2">Integrase core domain-containing protein</fullName>
    </recommendedName>
</protein>
<evidence type="ECO:0008006" key="2">
    <source>
        <dbReference type="Google" id="ProtNLM"/>
    </source>
</evidence>
<proteinExistence type="predicted"/>